<evidence type="ECO:0000313" key="1">
    <source>
        <dbReference type="EMBL" id="ADL19639.1"/>
    </source>
</evidence>
<name>D9Q2V1_ACIS3</name>
<protein>
    <submittedName>
        <fullName evidence="1">Uncharacterized protein</fullName>
    </submittedName>
</protein>
<proteinExistence type="predicted"/>
<dbReference type="eggNOG" id="arCOG13729">
    <property type="taxonomic scope" value="Archaea"/>
</dbReference>
<dbReference type="GeneID" id="9499489"/>
<dbReference type="Proteomes" id="UP000000346">
    <property type="component" value="Chromosome"/>
</dbReference>
<reference evidence="1 2" key="1">
    <citation type="journal article" date="2010" name="Appl. Environ. Microbiol.">
        <title>The genome sequence of the crenarchaeon Acidilobus saccharovorans supports a new order, Acidilobales, and suggests an important ecological role in terrestrial acidic hot springs.</title>
        <authorList>
            <person name="Mardanov A.V."/>
            <person name="Svetlitchnyi V.A."/>
            <person name="Beletsky A.V."/>
            <person name="Prokofeva M.I."/>
            <person name="Bonch-Osmolovskaya E.A."/>
            <person name="Ravin N.V."/>
            <person name="Skryabin K.G."/>
        </authorList>
    </citation>
    <scope>NUCLEOTIDE SEQUENCE [LARGE SCALE GENOMIC DNA]</scope>
    <source>
        <strain evidence="2">DSM 16705 / JCM 18335 / VKM B-2471 / 345-15</strain>
    </source>
</reference>
<dbReference type="HOGENOM" id="CLU_2190891_0_0_2"/>
<dbReference type="AlphaFoldDB" id="D9Q2V1"/>
<sequence length="108" mass="11861">MLNLIVNETPWDDEMVVKAAFDAAEVLRREYSLMVFVEINSHLTAPIQTTEDPTVVIGDKEIRVDPLKSYGELVEEIIQAVIENAALGDSGRSELVLVGTQQHPSVAA</sequence>
<organism evidence="1 2">
    <name type="scientific">Acidilobus saccharovorans (strain DSM 16705 / JCM 18335 / VKM B-2471 / 345-15)</name>
    <dbReference type="NCBI Taxonomy" id="666510"/>
    <lineage>
        <taxon>Archaea</taxon>
        <taxon>Thermoproteota</taxon>
        <taxon>Thermoprotei</taxon>
        <taxon>Acidilobales</taxon>
        <taxon>Acidilobaceae</taxon>
        <taxon>Acidilobus</taxon>
    </lineage>
</organism>
<dbReference type="EMBL" id="CP001742">
    <property type="protein sequence ID" value="ADL19639.1"/>
    <property type="molecule type" value="Genomic_DNA"/>
</dbReference>
<dbReference type="OrthoDB" id="380039at2157"/>
<evidence type="ECO:0000313" key="2">
    <source>
        <dbReference type="Proteomes" id="UP000000346"/>
    </source>
</evidence>
<dbReference type="InParanoid" id="D9Q2V1"/>
<accession>D9Q2V1</accession>
<gene>
    <name evidence="1" type="ordered locus">ASAC_1234</name>
</gene>
<dbReference type="RefSeq" id="WP_013267151.1">
    <property type="nucleotide sequence ID" value="NC_014374.1"/>
</dbReference>
<dbReference type="KEGG" id="asc:ASAC_1234"/>
<keyword evidence="2" id="KW-1185">Reference proteome</keyword>